<dbReference type="GO" id="GO:0008418">
    <property type="term" value="F:protein-N-terminal asparagine amidohydrolase activity"/>
    <property type="evidence" value="ECO:0007669"/>
    <property type="project" value="InterPro"/>
</dbReference>
<dbReference type="InterPro" id="IPR026750">
    <property type="entry name" value="NTAN1"/>
</dbReference>
<name>A0A820LTF8_9BILA</name>
<dbReference type="EMBL" id="CAJOAZ010022021">
    <property type="protein sequence ID" value="CAF4361846.1"/>
    <property type="molecule type" value="Genomic_DNA"/>
</dbReference>
<dbReference type="Pfam" id="PF14736">
    <property type="entry name" value="N_Asn_amidohyd"/>
    <property type="match status" value="1"/>
</dbReference>
<accession>A0A820LTF8</accession>
<organism evidence="1 2">
    <name type="scientific">Adineta steineri</name>
    <dbReference type="NCBI Taxonomy" id="433720"/>
    <lineage>
        <taxon>Eukaryota</taxon>
        <taxon>Metazoa</taxon>
        <taxon>Spiralia</taxon>
        <taxon>Gnathifera</taxon>
        <taxon>Rotifera</taxon>
        <taxon>Eurotatoria</taxon>
        <taxon>Bdelloidea</taxon>
        <taxon>Adinetida</taxon>
        <taxon>Adinetidae</taxon>
        <taxon>Adineta</taxon>
    </lineage>
</organism>
<dbReference type="Proteomes" id="UP000663844">
    <property type="component" value="Unassembled WGS sequence"/>
</dbReference>
<evidence type="ECO:0000313" key="1">
    <source>
        <dbReference type="EMBL" id="CAF4361846.1"/>
    </source>
</evidence>
<evidence type="ECO:0000313" key="2">
    <source>
        <dbReference type="Proteomes" id="UP000663844"/>
    </source>
</evidence>
<gene>
    <name evidence="1" type="ORF">OXD698_LOCUS49352</name>
</gene>
<protein>
    <submittedName>
        <fullName evidence="1">Uncharacterized protein</fullName>
    </submittedName>
</protein>
<reference evidence="1" key="1">
    <citation type="submission" date="2021-02" db="EMBL/GenBank/DDBJ databases">
        <authorList>
            <person name="Nowell W R."/>
        </authorList>
    </citation>
    <scope>NUCLEOTIDE SEQUENCE</scope>
</reference>
<sequence length="119" mass="13619">MSCKNTYGQKFSFIDIDSCMRKETFGLLVDNKDSGILKKSGFLDGSDRQYSLTLSNEVLNLFSKMTNISFYLKLAAITPYNDHIINNIHYPLIYGICFNVNTKSICKMNFIDYGPAFRL</sequence>
<dbReference type="AlphaFoldDB" id="A0A820LTF8"/>
<feature type="non-terminal residue" evidence="1">
    <location>
        <position position="1"/>
    </location>
</feature>
<proteinExistence type="predicted"/>
<comment type="caution">
    <text evidence="1">The sequence shown here is derived from an EMBL/GenBank/DDBJ whole genome shotgun (WGS) entry which is preliminary data.</text>
</comment>